<accession>A0A0C9W0M2</accession>
<reference evidence="2 3" key="1">
    <citation type="submission" date="2014-06" db="EMBL/GenBank/DDBJ databases">
        <title>Evolutionary Origins and Diversification of the Mycorrhizal Mutualists.</title>
        <authorList>
            <consortium name="DOE Joint Genome Institute"/>
            <consortium name="Mycorrhizal Genomics Consortium"/>
            <person name="Kohler A."/>
            <person name="Kuo A."/>
            <person name="Nagy L.G."/>
            <person name="Floudas D."/>
            <person name="Copeland A."/>
            <person name="Barry K.W."/>
            <person name="Cichocki N."/>
            <person name="Veneault-Fourrey C."/>
            <person name="LaButti K."/>
            <person name="Lindquist E.A."/>
            <person name="Lipzen A."/>
            <person name="Lundell T."/>
            <person name="Morin E."/>
            <person name="Murat C."/>
            <person name="Riley R."/>
            <person name="Ohm R."/>
            <person name="Sun H."/>
            <person name="Tunlid A."/>
            <person name="Henrissat B."/>
            <person name="Grigoriev I.V."/>
            <person name="Hibbett D.S."/>
            <person name="Martin F."/>
        </authorList>
    </citation>
    <scope>NUCLEOTIDE SEQUENCE [LARGE SCALE GENOMIC DNA]</scope>
    <source>
        <strain evidence="2 3">SS14</strain>
    </source>
</reference>
<gene>
    <name evidence="2" type="ORF">M422DRAFT_251609</name>
</gene>
<feature type="compositionally biased region" description="Basic and acidic residues" evidence="1">
    <location>
        <begin position="315"/>
        <end position="326"/>
    </location>
</feature>
<organism evidence="2 3">
    <name type="scientific">Sphaerobolus stellatus (strain SS14)</name>
    <dbReference type="NCBI Taxonomy" id="990650"/>
    <lineage>
        <taxon>Eukaryota</taxon>
        <taxon>Fungi</taxon>
        <taxon>Dikarya</taxon>
        <taxon>Basidiomycota</taxon>
        <taxon>Agaricomycotina</taxon>
        <taxon>Agaricomycetes</taxon>
        <taxon>Phallomycetidae</taxon>
        <taxon>Geastrales</taxon>
        <taxon>Sphaerobolaceae</taxon>
        <taxon>Sphaerobolus</taxon>
    </lineage>
</organism>
<feature type="compositionally biased region" description="Basic and acidic residues" evidence="1">
    <location>
        <begin position="195"/>
        <end position="205"/>
    </location>
</feature>
<feature type="region of interest" description="Disordered" evidence="1">
    <location>
        <begin position="308"/>
        <end position="421"/>
    </location>
</feature>
<feature type="compositionally biased region" description="Basic and acidic residues" evidence="1">
    <location>
        <begin position="356"/>
        <end position="382"/>
    </location>
</feature>
<feature type="region of interest" description="Disordered" evidence="1">
    <location>
        <begin position="160"/>
        <end position="225"/>
    </location>
</feature>
<feature type="compositionally biased region" description="Low complexity" evidence="1">
    <location>
        <begin position="97"/>
        <end position="123"/>
    </location>
</feature>
<evidence type="ECO:0000256" key="1">
    <source>
        <dbReference type="SAM" id="MobiDB-lite"/>
    </source>
</evidence>
<name>A0A0C9W0M2_SPHS4</name>
<feature type="compositionally biased region" description="Polar residues" evidence="1">
    <location>
        <begin position="166"/>
        <end position="176"/>
    </location>
</feature>
<dbReference type="AlphaFoldDB" id="A0A0C9W0M2"/>
<feature type="compositionally biased region" description="Low complexity" evidence="1">
    <location>
        <begin position="182"/>
        <end position="194"/>
    </location>
</feature>
<proteinExistence type="predicted"/>
<keyword evidence="3" id="KW-1185">Reference proteome</keyword>
<dbReference type="HOGENOM" id="CLU_652412_0_0_1"/>
<dbReference type="EMBL" id="KN837114">
    <property type="protein sequence ID" value="KIJ44975.1"/>
    <property type="molecule type" value="Genomic_DNA"/>
</dbReference>
<dbReference type="OrthoDB" id="26740at2759"/>
<dbReference type="Proteomes" id="UP000054279">
    <property type="component" value="Unassembled WGS sequence"/>
</dbReference>
<feature type="region of interest" description="Disordered" evidence="1">
    <location>
        <begin position="84"/>
        <end position="123"/>
    </location>
</feature>
<evidence type="ECO:0000313" key="3">
    <source>
        <dbReference type="Proteomes" id="UP000054279"/>
    </source>
</evidence>
<protein>
    <submittedName>
        <fullName evidence="2">Uncharacterized protein</fullName>
    </submittedName>
</protein>
<sequence>MTLCIMRVSTPVQRPRLQASTPAVEPPDSALATISFPSASSFSIFSKKDAEKEKDKPYEVSLVLAVVVKKISGNMIFKIKKPPSNRMWPSRPCRKWTSLSSPSSPTVKSTEAWSSPSSSPSSRRSCIQKSVVLPYTAAHEIRDGIFASAFAHPTATFGKREDEVTARTSIDTTSSVEEIAASKSSGVSLSLSDDVPPHEEPDSPSRRQARGRTVSMPSPSTPTSASAYMQDTIRTMFSSSSTSNTSTLLPIARKSPQHNFHHPLHRLLPPLLALHLIRTPSQDAYSPHRHKNQDLLLALVTVLVAPNASNASSSSKDKDKDKDKDGAPSTPLAALNDGRRCGETARVQGGDAQVGRGRELGKGFEEEGKVGNKGKNERDKGGKGGSGDEGDKGADKGGTDREKREDDWEAESKDVDMHVSA</sequence>
<feature type="compositionally biased region" description="Basic and acidic residues" evidence="1">
    <location>
        <begin position="389"/>
        <end position="421"/>
    </location>
</feature>
<evidence type="ECO:0000313" key="2">
    <source>
        <dbReference type="EMBL" id="KIJ44975.1"/>
    </source>
</evidence>